<evidence type="ECO:0000313" key="2">
    <source>
        <dbReference type="EMBL" id="KAJ0978835.1"/>
    </source>
</evidence>
<feature type="region of interest" description="Disordered" evidence="1">
    <location>
        <begin position="36"/>
        <end position="89"/>
    </location>
</feature>
<feature type="compositionally biased region" description="Basic residues" evidence="1">
    <location>
        <begin position="45"/>
        <end position="72"/>
    </location>
</feature>
<reference evidence="2" key="2">
    <citation type="journal article" date="2022" name="Hortic Res">
        <title>The genome of Dioscorea zingiberensis sheds light on the biosynthesis, origin and evolution of the medicinally important diosgenin saponins.</title>
        <authorList>
            <person name="Li Y."/>
            <person name="Tan C."/>
            <person name="Li Z."/>
            <person name="Guo J."/>
            <person name="Li S."/>
            <person name="Chen X."/>
            <person name="Wang C."/>
            <person name="Dai X."/>
            <person name="Yang H."/>
            <person name="Song W."/>
            <person name="Hou L."/>
            <person name="Xu J."/>
            <person name="Tong Z."/>
            <person name="Xu A."/>
            <person name="Yuan X."/>
            <person name="Wang W."/>
            <person name="Yang Q."/>
            <person name="Chen L."/>
            <person name="Sun Z."/>
            <person name="Wang K."/>
            <person name="Pan B."/>
            <person name="Chen J."/>
            <person name="Bao Y."/>
            <person name="Liu F."/>
            <person name="Qi X."/>
            <person name="Gang D.R."/>
            <person name="Wen J."/>
            <person name="Li J."/>
        </authorList>
    </citation>
    <scope>NUCLEOTIDE SEQUENCE</scope>
    <source>
        <strain evidence="2">Dzin_1.0</strain>
    </source>
</reference>
<gene>
    <name evidence="2" type="ORF">J5N97_014309</name>
</gene>
<dbReference type="Proteomes" id="UP001085076">
    <property type="component" value="Miscellaneous, Linkage group lg03"/>
</dbReference>
<evidence type="ECO:0000256" key="1">
    <source>
        <dbReference type="SAM" id="MobiDB-lite"/>
    </source>
</evidence>
<dbReference type="AlphaFoldDB" id="A0A9D5CUZ5"/>
<dbReference type="EMBL" id="JAGGNH010000003">
    <property type="protein sequence ID" value="KAJ0978835.1"/>
    <property type="molecule type" value="Genomic_DNA"/>
</dbReference>
<evidence type="ECO:0000313" key="3">
    <source>
        <dbReference type="Proteomes" id="UP001085076"/>
    </source>
</evidence>
<keyword evidence="3" id="KW-1185">Reference proteome</keyword>
<name>A0A9D5CUZ5_9LILI</name>
<comment type="caution">
    <text evidence="2">The sequence shown here is derived from an EMBL/GenBank/DDBJ whole genome shotgun (WGS) entry which is preliminary data.</text>
</comment>
<proteinExistence type="predicted"/>
<reference evidence="2" key="1">
    <citation type="submission" date="2021-03" db="EMBL/GenBank/DDBJ databases">
        <authorList>
            <person name="Li Z."/>
            <person name="Yang C."/>
        </authorList>
    </citation>
    <scope>NUCLEOTIDE SEQUENCE</scope>
    <source>
        <strain evidence="2">Dzin_1.0</strain>
        <tissue evidence="2">Leaf</tissue>
    </source>
</reference>
<sequence>MVVTRSRAAAGLRHTLNTIPKRRSLRLLGQTLAPSFAPSPISSTGKKRVVKKRLVKKPAAKKLSVKKHKRQKATAPAKEPEPQQPCRKPKPVAVRTMGQRPRNFAFVGCVSEQEATSPFMGSFAKLKVPIARSLVPVPTVEDVMAEGHRGASPVVSEPVLVVDDEGAEGHRVASPAVTDAGSSCVGVIGD</sequence>
<organism evidence="2 3">
    <name type="scientific">Dioscorea zingiberensis</name>
    <dbReference type="NCBI Taxonomy" id="325984"/>
    <lineage>
        <taxon>Eukaryota</taxon>
        <taxon>Viridiplantae</taxon>
        <taxon>Streptophyta</taxon>
        <taxon>Embryophyta</taxon>
        <taxon>Tracheophyta</taxon>
        <taxon>Spermatophyta</taxon>
        <taxon>Magnoliopsida</taxon>
        <taxon>Liliopsida</taxon>
        <taxon>Dioscoreales</taxon>
        <taxon>Dioscoreaceae</taxon>
        <taxon>Dioscorea</taxon>
    </lineage>
</organism>
<accession>A0A9D5CUZ5</accession>
<protein>
    <submittedName>
        <fullName evidence="2">Uncharacterized protein</fullName>
    </submittedName>
</protein>